<proteinExistence type="predicted"/>
<protein>
    <submittedName>
        <fullName evidence="2">GNAT family N-acetyltransferase</fullName>
    </submittedName>
</protein>
<dbReference type="AlphaFoldDB" id="A0A7X1PS72"/>
<keyword evidence="2" id="KW-0808">Transferase</keyword>
<reference evidence="2 3" key="1">
    <citation type="submission" date="2019-10" db="EMBL/GenBank/DDBJ databases">
        <title>Pseudomonas dajingensis sp. nov., isolated from the profound head ulcers of farmed Murray cod (Maccullochella peelii peelii).</title>
        <authorList>
            <person name="Liu Y."/>
        </authorList>
    </citation>
    <scope>NUCLEOTIDE SEQUENCE [LARGE SCALE GENOMIC DNA]</scope>
    <source>
        <strain evidence="2 3">MC042</strain>
    </source>
</reference>
<accession>A0A7X1PS72</accession>
<evidence type="ECO:0000259" key="1">
    <source>
        <dbReference type="Pfam" id="PF13480"/>
    </source>
</evidence>
<organism evidence="2 3">
    <name type="scientific">Pseudomonas piscis</name>
    <dbReference type="NCBI Taxonomy" id="2614538"/>
    <lineage>
        <taxon>Bacteria</taxon>
        <taxon>Pseudomonadati</taxon>
        <taxon>Pseudomonadota</taxon>
        <taxon>Gammaproteobacteria</taxon>
        <taxon>Pseudomonadales</taxon>
        <taxon>Pseudomonadaceae</taxon>
        <taxon>Pseudomonas</taxon>
    </lineage>
</organism>
<name>A0A7X1PS72_9PSED</name>
<dbReference type="Pfam" id="PF13480">
    <property type="entry name" value="Acetyltransf_6"/>
    <property type="match status" value="1"/>
</dbReference>
<evidence type="ECO:0000313" key="3">
    <source>
        <dbReference type="Proteomes" id="UP000486534"/>
    </source>
</evidence>
<dbReference type="Proteomes" id="UP000486534">
    <property type="component" value="Unassembled WGS sequence"/>
</dbReference>
<comment type="caution">
    <text evidence="2">The sequence shown here is derived from an EMBL/GenBank/DDBJ whole genome shotgun (WGS) entry which is preliminary data.</text>
</comment>
<dbReference type="InterPro" id="IPR038740">
    <property type="entry name" value="BioF2-like_GNAT_dom"/>
</dbReference>
<feature type="domain" description="BioF2-like acetyltransferase" evidence="1">
    <location>
        <begin position="151"/>
        <end position="275"/>
    </location>
</feature>
<dbReference type="Gene3D" id="3.40.630.30">
    <property type="match status" value="1"/>
</dbReference>
<dbReference type="EMBL" id="WHUV01000007">
    <property type="protein sequence ID" value="MQA57521.1"/>
    <property type="molecule type" value="Genomic_DNA"/>
</dbReference>
<dbReference type="SUPFAM" id="SSF55729">
    <property type="entry name" value="Acyl-CoA N-acyltransferases (Nat)"/>
    <property type="match status" value="1"/>
</dbReference>
<dbReference type="InterPro" id="IPR016181">
    <property type="entry name" value="Acyl_CoA_acyltransferase"/>
</dbReference>
<sequence length="321" mass="37029">MQQNKTLYRDACIAEKSIPIFSQAWWLDATAGAENWDVAIVEKGGKVMAALPYVIKKHRGSTLLGQPSLTQFLGPWLRESNAKYAKALGQQKDLMESLIDQLPRFHQYAQNWHYSQQNWLPFFWRGFKQTTRYTYVLPELGNEDVLWQEVQANIRTDVRKASERFQVRVRDDLDIADFLALNRLVFTRQGMPLPYSESFVERLDKACVEHGARKIFIAEDEQGRRHAGVYLIWDANSAYYLMGGGDPELRNSGATSLCMWEAIKFASTVTRRFDFEGSMLEPVERFFRAFGAVQTPYFAVSKTPSRMIRAVQFIKELRAGQ</sequence>
<dbReference type="GO" id="GO:0016740">
    <property type="term" value="F:transferase activity"/>
    <property type="evidence" value="ECO:0007669"/>
    <property type="project" value="UniProtKB-KW"/>
</dbReference>
<gene>
    <name evidence="2" type="ORF">GDH07_29780</name>
</gene>
<evidence type="ECO:0000313" key="2">
    <source>
        <dbReference type="EMBL" id="MQA57521.1"/>
    </source>
</evidence>